<reference evidence="2" key="1">
    <citation type="submission" date="2015-07" db="EMBL/GenBank/DDBJ databases">
        <title>MeaNS - Measles Nucleotide Surveillance Program.</title>
        <authorList>
            <person name="Tran T."/>
            <person name="Druce J."/>
        </authorList>
    </citation>
    <scope>NUCLEOTIDE SEQUENCE</scope>
    <source>
        <strain evidence="2">UCB-OBI-ISO-001</strain>
        <tissue evidence="2">Gonad</tissue>
    </source>
</reference>
<dbReference type="STRING" id="37653.A0A0L8I3U1"/>
<evidence type="ECO:0000313" key="2">
    <source>
        <dbReference type="EMBL" id="KOF96168.1"/>
    </source>
</evidence>
<evidence type="ECO:0000259" key="1">
    <source>
        <dbReference type="Pfam" id="PF21530"/>
    </source>
</evidence>
<protein>
    <recommendedName>
        <fullName evidence="1">DNA helicase Pif1-like 2B domain-containing protein</fullName>
    </recommendedName>
</protein>
<name>A0A0L8I3U1_OCTBM</name>
<feature type="domain" description="DNA helicase Pif1-like 2B" evidence="1">
    <location>
        <begin position="159"/>
        <end position="205"/>
    </location>
</feature>
<dbReference type="Pfam" id="PF21530">
    <property type="entry name" value="Pif1_2B_dom"/>
    <property type="match status" value="1"/>
</dbReference>
<dbReference type="AlphaFoldDB" id="A0A0L8I3U1"/>
<sequence length="229" mass="25898">HNGETVKIFSVEKIFNIDAVLNRRNDRYIANSPSEVKGVFRTKHPNSSSSHGTLIMASNGKQMPLHFSKSGEKVGAEVYYRVLRYKVLPWLKFDYPNEIFNNCTPEEMVKRVIISPKNSDCLGINDKVLNIIPDVLKTYLSAVSVSFNNEDEVQNYPFEFINSLTPSGTPPHRFNLKVGAIIMLLRNLSISQGLCNGTRMKVQRLYECYVAASLVTDSNRGRTVLIPRI</sequence>
<dbReference type="PANTHER" id="PTHR10492">
    <property type="match status" value="1"/>
</dbReference>
<dbReference type="EMBL" id="KQ416625">
    <property type="protein sequence ID" value="KOF96168.1"/>
    <property type="molecule type" value="Genomic_DNA"/>
</dbReference>
<dbReference type="InterPro" id="IPR049163">
    <property type="entry name" value="Pif1-like_2B_dom"/>
</dbReference>
<feature type="non-terminal residue" evidence="2">
    <location>
        <position position="1"/>
    </location>
</feature>
<accession>A0A0L8I3U1</accession>
<dbReference type="OrthoDB" id="6157906at2759"/>
<proteinExistence type="predicted"/>
<gene>
    <name evidence="2" type="ORF">OCBIM_22036199mg</name>
</gene>
<organism evidence="2">
    <name type="scientific">Octopus bimaculoides</name>
    <name type="common">California two-spotted octopus</name>
    <dbReference type="NCBI Taxonomy" id="37653"/>
    <lineage>
        <taxon>Eukaryota</taxon>
        <taxon>Metazoa</taxon>
        <taxon>Spiralia</taxon>
        <taxon>Lophotrochozoa</taxon>
        <taxon>Mollusca</taxon>
        <taxon>Cephalopoda</taxon>
        <taxon>Coleoidea</taxon>
        <taxon>Octopodiformes</taxon>
        <taxon>Octopoda</taxon>
        <taxon>Incirrata</taxon>
        <taxon>Octopodidae</taxon>
        <taxon>Octopus</taxon>
    </lineage>
</organism>
<dbReference type="PANTHER" id="PTHR10492:SF57">
    <property type="entry name" value="ATP-DEPENDENT DNA HELICASE"/>
    <property type="match status" value="1"/>
</dbReference>